<dbReference type="PANTHER" id="PTHR11545:SF3">
    <property type="entry name" value="LARGE RIBOSOMAL SUBUNIT PROTEIN UL13"/>
    <property type="match status" value="1"/>
</dbReference>
<comment type="similarity">
    <text evidence="1 4 5">Belongs to the universal ribosomal protein uL13 family.</text>
</comment>
<protein>
    <recommendedName>
        <fullName evidence="4">Large ribosomal subunit protein uL13</fullName>
    </recommendedName>
</protein>
<dbReference type="HAMAP" id="MF_01366">
    <property type="entry name" value="Ribosomal_uL13"/>
    <property type="match status" value="1"/>
</dbReference>
<name>A0A497JI90_9ARCH</name>
<keyword evidence="3 4" id="KW-0687">Ribonucleoprotein</keyword>
<dbReference type="PANTHER" id="PTHR11545">
    <property type="entry name" value="RIBOSOMAL PROTEIN L13"/>
    <property type="match status" value="1"/>
</dbReference>
<dbReference type="EMBL" id="QMWP01000042">
    <property type="protein sequence ID" value="RLG70642.1"/>
    <property type="molecule type" value="Genomic_DNA"/>
</dbReference>
<evidence type="ECO:0000313" key="6">
    <source>
        <dbReference type="EMBL" id="RLG70642.1"/>
    </source>
</evidence>
<dbReference type="GO" id="GO:0006412">
    <property type="term" value="P:translation"/>
    <property type="evidence" value="ECO:0007669"/>
    <property type="project" value="UniProtKB-UniRule"/>
</dbReference>
<comment type="subunit">
    <text evidence="4">Part of the 50S ribosomal subunit.</text>
</comment>
<dbReference type="GO" id="GO:0017148">
    <property type="term" value="P:negative regulation of translation"/>
    <property type="evidence" value="ECO:0007669"/>
    <property type="project" value="TreeGrafter"/>
</dbReference>
<dbReference type="InterPro" id="IPR005755">
    <property type="entry name" value="Ribosomal_uL13_euk/arc"/>
</dbReference>
<dbReference type="PIRSF" id="PIRSF002181">
    <property type="entry name" value="Ribosomal_L13"/>
    <property type="match status" value="1"/>
</dbReference>
<evidence type="ECO:0000256" key="2">
    <source>
        <dbReference type="ARBA" id="ARBA00022980"/>
    </source>
</evidence>
<keyword evidence="2 4" id="KW-0689">Ribosomal protein</keyword>
<dbReference type="InterPro" id="IPR005823">
    <property type="entry name" value="Ribosomal_uL13_bac-type"/>
</dbReference>
<dbReference type="GO" id="GO:0003735">
    <property type="term" value="F:structural constituent of ribosome"/>
    <property type="evidence" value="ECO:0007669"/>
    <property type="project" value="UniProtKB-UniRule"/>
</dbReference>
<dbReference type="Proteomes" id="UP000278031">
    <property type="component" value="Unassembled WGS sequence"/>
</dbReference>
<evidence type="ECO:0000313" key="7">
    <source>
        <dbReference type="Proteomes" id="UP000278031"/>
    </source>
</evidence>
<dbReference type="InterPro" id="IPR023563">
    <property type="entry name" value="Ribosomal_uL13_CS"/>
</dbReference>
<dbReference type="InterPro" id="IPR005822">
    <property type="entry name" value="Ribosomal_uL13"/>
</dbReference>
<evidence type="ECO:0000256" key="1">
    <source>
        <dbReference type="ARBA" id="ARBA00006227"/>
    </source>
</evidence>
<dbReference type="AlphaFoldDB" id="A0A497JI90"/>
<evidence type="ECO:0000256" key="4">
    <source>
        <dbReference type="HAMAP-Rule" id="MF_01366"/>
    </source>
</evidence>
<reference evidence="6 7" key="1">
    <citation type="submission" date="2018-06" db="EMBL/GenBank/DDBJ databases">
        <title>Extensive metabolic versatility and redundancy in microbially diverse, dynamic hydrothermal sediments.</title>
        <authorList>
            <person name="Dombrowski N."/>
            <person name="Teske A."/>
            <person name="Baker B.J."/>
        </authorList>
    </citation>
    <scope>NUCLEOTIDE SEQUENCE [LARGE SCALE GENOMIC DNA]</scope>
    <source>
        <strain evidence="6">B51_G17</strain>
    </source>
</reference>
<dbReference type="GO" id="GO:0003729">
    <property type="term" value="F:mRNA binding"/>
    <property type="evidence" value="ECO:0007669"/>
    <property type="project" value="TreeGrafter"/>
</dbReference>
<dbReference type="NCBIfam" id="TIGR01077">
    <property type="entry name" value="L13_A_E"/>
    <property type="match status" value="1"/>
</dbReference>
<comment type="caution">
    <text evidence="6">The sequence shown here is derived from an EMBL/GenBank/DDBJ whole genome shotgun (WGS) entry which is preliminary data.</text>
</comment>
<dbReference type="GO" id="GO:0022625">
    <property type="term" value="C:cytosolic large ribosomal subunit"/>
    <property type="evidence" value="ECO:0007669"/>
    <property type="project" value="UniProtKB-UniRule"/>
</dbReference>
<evidence type="ECO:0000256" key="5">
    <source>
        <dbReference type="RuleBase" id="RU003877"/>
    </source>
</evidence>
<dbReference type="Gene3D" id="3.90.1180.10">
    <property type="entry name" value="Ribosomal protein L13"/>
    <property type="match status" value="1"/>
</dbReference>
<dbReference type="NCBIfam" id="NF005004">
    <property type="entry name" value="PRK06394.1"/>
    <property type="match status" value="1"/>
</dbReference>
<evidence type="ECO:0000256" key="3">
    <source>
        <dbReference type="ARBA" id="ARBA00023274"/>
    </source>
</evidence>
<comment type="function">
    <text evidence="4">This protein is one of the early assembly proteins of the 50S ribosomal subunit, although it is not seen to bind rRNA by itself. It is important during the early stages of 50S assembly.</text>
</comment>
<dbReference type="InterPro" id="IPR036899">
    <property type="entry name" value="Ribosomal_uL13_sf"/>
</dbReference>
<sequence length="139" mass="15910">MTLYIDGSQHILGRLGSIVAKKLLNGEEVVIVNAEKILIVGEKDTILEKYKTRVNLTAKGNPHRGPKFPRMADRIVRRAIRGMLPFKRRRGREALRRLKVFIGIPNELKEKSFKKIPEAILKGEKDFMLVEELSKHLGK</sequence>
<proteinExistence type="inferred from homology"/>
<organism evidence="6 7">
    <name type="scientific">Candidatus Iainarchaeum sp</name>
    <dbReference type="NCBI Taxonomy" id="3101447"/>
    <lineage>
        <taxon>Archaea</taxon>
        <taxon>Candidatus Iainarchaeota</taxon>
        <taxon>Candidatus Iainarchaeia</taxon>
        <taxon>Candidatus Iainarchaeales</taxon>
        <taxon>Candidatus Iainarchaeaceae</taxon>
        <taxon>Candidatus Iainarchaeum</taxon>
    </lineage>
</organism>
<dbReference type="Pfam" id="PF00572">
    <property type="entry name" value="Ribosomal_L13"/>
    <property type="match status" value="1"/>
</dbReference>
<dbReference type="SUPFAM" id="SSF52161">
    <property type="entry name" value="Ribosomal protein L13"/>
    <property type="match status" value="1"/>
</dbReference>
<dbReference type="PROSITE" id="PS00783">
    <property type="entry name" value="RIBOSOMAL_L13"/>
    <property type="match status" value="1"/>
</dbReference>
<gene>
    <name evidence="6" type="primary">rplM</name>
    <name evidence="4" type="synonym">rpl13</name>
    <name evidence="6" type="ORF">DRO04_01455</name>
</gene>
<accession>A0A497JI90</accession>